<accession>A0A8H7LSH5</accession>
<dbReference type="EMBL" id="JACYCD010000238">
    <property type="protein sequence ID" value="KAF8699622.1"/>
    <property type="molecule type" value="Genomic_DNA"/>
</dbReference>
<feature type="non-terminal residue" evidence="1">
    <location>
        <position position="1"/>
    </location>
</feature>
<dbReference type="OrthoDB" id="3208378at2759"/>
<protein>
    <submittedName>
        <fullName evidence="1">Uncharacterized protein</fullName>
    </submittedName>
</protein>
<reference evidence="1" key="1">
    <citation type="submission" date="2020-09" db="EMBL/GenBank/DDBJ databases">
        <title>Comparative genome analyses of four rice-infecting Rhizoctonia solani isolates reveal extensive enrichment of homogalacturonan modification genes.</title>
        <authorList>
            <person name="Lee D.-Y."/>
            <person name="Jeon J."/>
            <person name="Kim K.-T."/>
            <person name="Cheong K."/>
            <person name="Song H."/>
            <person name="Choi G."/>
            <person name="Ko J."/>
            <person name="Opiyo S.O."/>
            <person name="Zuo S."/>
            <person name="Madhav S."/>
            <person name="Lee Y.-H."/>
            <person name="Wang G.-L."/>
        </authorList>
    </citation>
    <scope>NUCLEOTIDE SEQUENCE</scope>
    <source>
        <strain evidence="1">AG1-IA WGL</strain>
    </source>
</reference>
<dbReference type="Proteomes" id="UP000602905">
    <property type="component" value="Unassembled WGS sequence"/>
</dbReference>
<organism evidence="1 2">
    <name type="scientific">Rhizoctonia solani</name>
    <dbReference type="NCBI Taxonomy" id="456999"/>
    <lineage>
        <taxon>Eukaryota</taxon>
        <taxon>Fungi</taxon>
        <taxon>Dikarya</taxon>
        <taxon>Basidiomycota</taxon>
        <taxon>Agaricomycotina</taxon>
        <taxon>Agaricomycetes</taxon>
        <taxon>Cantharellales</taxon>
        <taxon>Ceratobasidiaceae</taxon>
        <taxon>Rhizoctonia</taxon>
    </lineage>
</organism>
<comment type="caution">
    <text evidence="1">The sequence shown here is derived from an EMBL/GenBank/DDBJ whole genome shotgun (WGS) entry which is preliminary data.</text>
</comment>
<sequence>MVCYISGNYFNTQGHAVLVQNAEGFQLPFTLTQSDAVTILSSLIVIQKWALTAWVAPLCWRIAVLLMERHGLRRRDLKALIGYRLLTPHTFLKNVPTFIIGTLLLAGLVANLVSPVLTGSISWTQSRVSLTNSNISPIELIDAGKNKSIPSWYFREDKKLTRDGMAQKAVGLASLTWRRGSPTDDYRRISNSVELLKEHDTIERVLLPYFKVDSMRWIFDKKDVPDYVYGKNGTVDFGKAFRDGPCSIHLYYVGTVALLSNPNRTTKWSDNPIEPQKINETRLLIFWFGHDWKNVTEGLPHNIYVDTYTNSTTQISYRYAYAWVTFTAGAGKCTEYRCKMGPPPLIKHAQPWKIRSEKHPFTFQALHMAPAIATILVSQNSTVPSSWTDPEKYIKAILKRSYSAAWNIIMEDMVKSTVESKYRTSRRSLVARVDEPRVYSWLGIQLSITFLSIVFLILQSRLSTIPLAGDTTLTAFYLDTTSLPESYCVHSLIDGALVVHEEGDRLMIKVDEEL</sequence>
<evidence type="ECO:0000313" key="2">
    <source>
        <dbReference type="Proteomes" id="UP000602905"/>
    </source>
</evidence>
<name>A0A8H7LSH5_9AGAM</name>
<proteinExistence type="predicted"/>
<gene>
    <name evidence="1" type="ORF">RHS03_07135</name>
</gene>
<dbReference type="AlphaFoldDB" id="A0A8H7LSH5"/>
<evidence type="ECO:0000313" key="1">
    <source>
        <dbReference type="EMBL" id="KAF8699622.1"/>
    </source>
</evidence>